<reference evidence="1" key="1">
    <citation type="submission" date="2019-06" db="EMBL/GenBank/DDBJ databases">
        <authorList>
            <person name="Zheng W."/>
        </authorList>
    </citation>
    <scope>NUCLEOTIDE SEQUENCE</scope>
    <source>
        <strain evidence="1">QDHG01</strain>
    </source>
</reference>
<protein>
    <submittedName>
        <fullName evidence="1">Uncharacterized protein</fullName>
    </submittedName>
</protein>
<dbReference type="SUPFAM" id="SSF52047">
    <property type="entry name" value="RNI-like"/>
    <property type="match status" value="1"/>
</dbReference>
<evidence type="ECO:0000313" key="1">
    <source>
        <dbReference type="EMBL" id="TNV83157.1"/>
    </source>
</evidence>
<name>A0A8J8NX08_HALGN</name>
<dbReference type="EMBL" id="RRYP01004104">
    <property type="protein sequence ID" value="TNV83157.1"/>
    <property type="molecule type" value="Genomic_DNA"/>
</dbReference>
<evidence type="ECO:0000313" key="2">
    <source>
        <dbReference type="Proteomes" id="UP000785679"/>
    </source>
</evidence>
<dbReference type="AlphaFoldDB" id="A0A8J8NX08"/>
<gene>
    <name evidence="1" type="ORF">FGO68_gene594</name>
</gene>
<organism evidence="1 2">
    <name type="scientific">Halteria grandinella</name>
    <dbReference type="NCBI Taxonomy" id="5974"/>
    <lineage>
        <taxon>Eukaryota</taxon>
        <taxon>Sar</taxon>
        <taxon>Alveolata</taxon>
        <taxon>Ciliophora</taxon>
        <taxon>Intramacronucleata</taxon>
        <taxon>Spirotrichea</taxon>
        <taxon>Stichotrichia</taxon>
        <taxon>Sporadotrichida</taxon>
        <taxon>Halteriidae</taxon>
        <taxon>Halteria</taxon>
    </lineage>
</organism>
<proteinExistence type="predicted"/>
<keyword evidence="2" id="KW-1185">Reference proteome</keyword>
<dbReference type="Proteomes" id="UP000785679">
    <property type="component" value="Unassembled WGS sequence"/>
</dbReference>
<accession>A0A8J8NX08</accession>
<comment type="caution">
    <text evidence="1">The sequence shown here is derived from an EMBL/GenBank/DDBJ whole genome shotgun (WGS) entry which is preliminary data.</text>
</comment>
<sequence length="408" mass="47933">MNCNVSFPISDTQTLSLNTNNQELAVLALNNCTNLAKLEIEQFWRCSYQALAVKNLCLQELTIRYNNGDNSKNLISDILNKCKDTLRSLNCPTKIDLSPLRNSKQLKQLNIGGNINQANLEVIMTFENLEDLKILIDNEIIDLFKLSQTLKTLRLMSVKNGEQILILPESVTTVQLDYWNDKFELIQEFLEQNPFVLELNVSLYYKHYVAYLLDSFKHLKFNFIDSRKRLSRFFTFNQSYLFIHPEIKQIAIPASERDHLVYELLFQRLSDKRQVYRPYYKDVDNYESEDIQTLEQSPDKMQNQLSSFHEFKQILPILNGKQSIGGSAFYKIFNKQIVQSSDYEYLHIIVSAYDEVFRLGTNIDQTVTILKGMSEQERKSIKRERFFAHCKQQWKSPLTPEDFYKRGR</sequence>